<evidence type="ECO:0000313" key="2">
    <source>
        <dbReference type="EMBL" id="GFH27141.1"/>
    </source>
</evidence>
<dbReference type="Gene3D" id="1.25.10.10">
    <property type="entry name" value="Leucine-rich Repeat Variant"/>
    <property type="match status" value="1"/>
</dbReference>
<comment type="caution">
    <text evidence="2">The sequence shown here is derived from an EMBL/GenBank/DDBJ whole genome shotgun (WGS) entry which is preliminary data.</text>
</comment>
<dbReference type="SUPFAM" id="SSF48371">
    <property type="entry name" value="ARM repeat"/>
    <property type="match status" value="1"/>
</dbReference>
<dbReference type="Proteomes" id="UP000485058">
    <property type="component" value="Unassembled WGS sequence"/>
</dbReference>
<dbReference type="InterPro" id="IPR021133">
    <property type="entry name" value="HEAT_type_2"/>
</dbReference>
<organism evidence="2 3">
    <name type="scientific">Haematococcus lacustris</name>
    <name type="common">Green alga</name>
    <name type="synonym">Haematococcus pluvialis</name>
    <dbReference type="NCBI Taxonomy" id="44745"/>
    <lineage>
        <taxon>Eukaryota</taxon>
        <taxon>Viridiplantae</taxon>
        <taxon>Chlorophyta</taxon>
        <taxon>core chlorophytes</taxon>
        <taxon>Chlorophyceae</taxon>
        <taxon>CS clade</taxon>
        <taxon>Chlamydomonadales</taxon>
        <taxon>Haematococcaceae</taxon>
        <taxon>Haematococcus</taxon>
    </lineage>
</organism>
<dbReference type="InterPro" id="IPR016024">
    <property type="entry name" value="ARM-type_fold"/>
</dbReference>
<reference evidence="2 3" key="1">
    <citation type="submission" date="2020-02" db="EMBL/GenBank/DDBJ databases">
        <title>Draft genome sequence of Haematococcus lacustris strain NIES-144.</title>
        <authorList>
            <person name="Morimoto D."/>
            <person name="Nakagawa S."/>
            <person name="Yoshida T."/>
            <person name="Sawayama S."/>
        </authorList>
    </citation>
    <scope>NUCLEOTIDE SEQUENCE [LARGE SCALE GENOMIC DNA]</scope>
    <source>
        <strain evidence="2 3">NIES-144</strain>
    </source>
</reference>
<dbReference type="InterPro" id="IPR011989">
    <property type="entry name" value="ARM-like"/>
</dbReference>
<dbReference type="GO" id="GO:0003677">
    <property type="term" value="F:DNA binding"/>
    <property type="evidence" value="ECO:0007669"/>
    <property type="project" value="InterPro"/>
</dbReference>
<sequence length="85" mass="9029">YGGYLGLKYLLAARLRDCKQLLPLALPVLIAGLQDADDDVRAASADALVPMASELTSQGIATIRHIQGLLWDLLGQLDELSPATA</sequence>
<feature type="non-terminal residue" evidence="2">
    <location>
        <position position="1"/>
    </location>
</feature>
<accession>A0A699ZXH2</accession>
<name>A0A699ZXH2_HAELA</name>
<dbReference type="AlphaFoldDB" id="A0A699ZXH2"/>
<feature type="non-terminal residue" evidence="2">
    <location>
        <position position="85"/>
    </location>
</feature>
<dbReference type="PANTHER" id="PTHR36498">
    <property type="entry name" value="TATA-BINDING PROTEIN-ASSOCIATED FACTOR 172"/>
    <property type="match status" value="1"/>
</dbReference>
<dbReference type="GO" id="GO:0017025">
    <property type="term" value="F:TBP-class protein binding"/>
    <property type="evidence" value="ECO:0007669"/>
    <property type="project" value="InterPro"/>
</dbReference>
<evidence type="ECO:0000256" key="1">
    <source>
        <dbReference type="PROSITE-ProRule" id="PRU00103"/>
    </source>
</evidence>
<feature type="repeat" description="HEAT" evidence="1">
    <location>
        <begin position="25"/>
        <end position="62"/>
    </location>
</feature>
<keyword evidence="3" id="KW-1185">Reference proteome</keyword>
<dbReference type="PROSITE" id="PS50077">
    <property type="entry name" value="HEAT_REPEAT"/>
    <property type="match status" value="1"/>
</dbReference>
<protein>
    <submittedName>
        <fullName evidence="2">Uncharacterized protein</fullName>
    </submittedName>
</protein>
<dbReference type="EMBL" id="BLLF01003363">
    <property type="protein sequence ID" value="GFH27141.1"/>
    <property type="molecule type" value="Genomic_DNA"/>
</dbReference>
<evidence type="ECO:0000313" key="3">
    <source>
        <dbReference type="Proteomes" id="UP000485058"/>
    </source>
</evidence>
<dbReference type="InterPro" id="IPR044972">
    <property type="entry name" value="Mot1"/>
</dbReference>
<gene>
    <name evidence="2" type="ORF">HaLaN_25414</name>
</gene>
<dbReference type="PANTHER" id="PTHR36498:SF1">
    <property type="entry name" value="TATA-BINDING PROTEIN-ASSOCIATED FACTOR 172"/>
    <property type="match status" value="1"/>
</dbReference>
<proteinExistence type="predicted"/>
<dbReference type="GO" id="GO:0016887">
    <property type="term" value="F:ATP hydrolysis activity"/>
    <property type="evidence" value="ECO:0007669"/>
    <property type="project" value="InterPro"/>
</dbReference>